<comment type="caution">
    <text evidence="1">The sequence shown here is derived from an EMBL/GenBank/DDBJ whole genome shotgun (WGS) entry which is preliminary data.</text>
</comment>
<dbReference type="AlphaFoldDB" id="A0A2V4ELM3"/>
<name>A0A2V4ELM3_9GAMM</name>
<dbReference type="Proteomes" id="UP000247483">
    <property type="component" value="Unassembled WGS sequence"/>
</dbReference>
<gene>
    <name evidence="1" type="ORF">DKK79_01740</name>
</gene>
<dbReference type="EMBL" id="QGLP01000004">
    <property type="protein sequence ID" value="PXZ05438.1"/>
    <property type="molecule type" value="Genomic_DNA"/>
</dbReference>
<accession>A0A2V4ELM3</accession>
<organism evidence="1 2">
    <name type="scientific">Gilliamella apicola</name>
    <dbReference type="NCBI Taxonomy" id="1196095"/>
    <lineage>
        <taxon>Bacteria</taxon>
        <taxon>Pseudomonadati</taxon>
        <taxon>Pseudomonadota</taxon>
        <taxon>Gammaproteobacteria</taxon>
        <taxon>Orbales</taxon>
        <taxon>Orbaceae</taxon>
        <taxon>Gilliamella</taxon>
    </lineage>
</organism>
<protein>
    <submittedName>
        <fullName evidence="1">Uncharacterized protein</fullName>
    </submittedName>
</protein>
<evidence type="ECO:0000313" key="2">
    <source>
        <dbReference type="Proteomes" id="UP000247483"/>
    </source>
</evidence>
<evidence type="ECO:0000313" key="1">
    <source>
        <dbReference type="EMBL" id="PXZ05438.1"/>
    </source>
</evidence>
<sequence>MKAFSIAGSGKNGEPVDFNRIYRVGEDGKPEILMQGGRQYLIHGENGQILSNRQITSGNGSIQCSSVVENYVSNVEVSQPPIDIENSSSEWLLNSLNKNIRKHKQSFR</sequence>
<reference evidence="1 2" key="1">
    <citation type="submission" date="2018-05" db="EMBL/GenBank/DDBJ databases">
        <title>Reference genomes for bee gut microbiota database.</title>
        <authorList>
            <person name="Ellegaard K.M."/>
        </authorList>
    </citation>
    <scope>NUCLEOTIDE SEQUENCE [LARGE SCALE GENOMIC DNA]</scope>
    <source>
        <strain evidence="1 2">ESL0177</strain>
    </source>
</reference>
<proteinExistence type="predicted"/>